<feature type="transmembrane region" description="Helical" evidence="1">
    <location>
        <begin position="73"/>
        <end position="93"/>
    </location>
</feature>
<dbReference type="OrthoDB" id="2476187at2"/>
<name>A0A497YFA4_9BACL</name>
<dbReference type="Proteomes" id="UP000280791">
    <property type="component" value="Unassembled WGS sequence"/>
</dbReference>
<proteinExistence type="predicted"/>
<feature type="transmembrane region" description="Helical" evidence="1">
    <location>
        <begin position="6"/>
        <end position="26"/>
    </location>
</feature>
<sequence>MIKNKAAFVGSFIIFAICMYLFFPFSNTAIKEAQFVFMSFPIQDQEGYNLLGIIGSIMFIGAIILLFNSLEKYRFRIVVAVVIVYMFLPNLLIATYQETLANGIAAISYDGNGQCDFVTMDDSMDAECNLVLHNRSDEAVTVELEFIDSLFMEEDMRMESLMNLAGPYTVTLAANSKKHIHLKELIDLSGVPAHIDSGTSFGINLKIKAGNKTRIL</sequence>
<evidence type="ECO:0000313" key="2">
    <source>
        <dbReference type="EMBL" id="RLJ87033.1"/>
    </source>
</evidence>
<dbReference type="EMBL" id="RCCP01000002">
    <property type="protein sequence ID" value="RLJ87033.1"/>
    <property type="molecule type" value="Genomic_DNA"/>
</dbReference>
<keyword evidence="3" id="KW-1185">Reference proteome</keyword>
<keyword evidence="1" id="KW-0472">Membrane</keyword>
<dbReference type="RefSeq" id="WP_121299868.1">
    <property type="nucleotide sequence ID" value="NZ_QBEW01000012.1"/>
</dbReference>
<comment type="caution">
    <text evidence="2">The sequence shown here is derived from an EMBL/GenBank/DDBJ whole genome shotgun (WGS) entry which is preliminary data.</text>
</comment>
<evidence type="ECO:0000313" key="3">
    <source>
        <dbReference type="Proteomes" id="UP000280791"/>
    </source>
</evidence>
<dbReference type="AlphaFoldDB" id="A0A497YFA4"/>
<gene>
    <name evidence="2" type="ORF">DFR62_1831</name>
</gene>
<keyword evidence="1" id="KW-1133">Transmembrane helix</keyword>
<organism evidence="2 3">
    <name type="scientific">Planococcus citreus</name>
    <dbReference type="NCBI Taxonomy" id="1373"/>
    <lineage>
        <taxon>Bacteria</taxon>
        <taxon>Bacillati</taxon>
        <taxon>Bacillota</taxon>
        <taxon>Bacilli</taxon>
        <taxon>Bacillales</taxon>
        <taxon>Caryophanaceae</taxon>
        <taxon>Planococcus</taxon>
    </lineage>
</organism>
<reference evidence="2 3" key="1">
    <citation type="submission" date="2018-10" db="EMBL/GenBank/DDBJ databases">
        <title>Genomic Encyclopedia of Type Strains, Phase IV (KMG-IV): sequencing the most valuable type-strain genomes for metagenomic binning, comparative biology and taxonomic classification.</title>
        <authorList>
            <person name="Goeker M."/>
        </authorList>
    </citation>
    <scope>NUCLEOTIDE SEQUENCE [LARGE SCALE GENOMIC DNA]</scope>
    <source>
        <strain evidence="2 3">DSM 20549</strain>
    </source>
</reference>
<accession>A0A497YFA4</accession>
<keyword evidence="1" id="KW-0812">Transmembrane</keyword>
<protein>
    <submittedName>
        <fullName evidence="2">Uncharacterized protein</fullName>
    </submittedName>
</protein>
<evidence type="ECO:0000256" key="1">
    <source>
        <dbReference type="SAM" id="Phobius"/>
    </source>
</evidence>
<feature type="transmembrane region" description="Helical" evidence="1">
    <location>
        <begin position="47"/>
        <end position="67"/>
    </location>
</feature>